<dbReference type="PROSITE" id="PS51132">
    <property type="entry name" value="OLF"/>
    <property type="match status" value="1"/>
</dbReference>
<organism evidence="5 6">
    <name type="scientific">Cervus elaphus hippelaphus</name>
    <name type="common">European red deer</name>
    <dbReference type="NCBI Taxonomy" id="46360"/>
    <lineage>
        <taxon>Eukaryota</taxon>
        <taxon>Metazoa</taxon>
        <taxon>Chordata</taxon>
        <taxon>Craniata</taxon>
        <taxon>Vertebrata</taxon>
        <taxon>Euteleostomi</taxon>
        <taxon>Mammalia</taxon>
        <taxon>Eutheria</taxon>
        <taxon>Laurasiatheria</taxon>
        <taxon>Artiodactyla</taxon>
        <taxon>Ruminantia</taxon>
        <taxon>Pecora</taxon>
        <taxon>Cervidae</taxon>
        <taxon>Cervinae</taxon>
        <taxon>Cervus</taxon>
    </lineage>
</organism>
<evidence type="ECO:0000313" key="5">
    <source>
        <dbReference type="EMBL" id="OWK09336.1"/>
    </source>
</evidence>
<evidence type="ECO:0000259" key="4">
    <source>
        <dbReference type="PROSITE" id="PS51132"/>
    </source>
</evidence>
<reference evidence="5 6" key="1">
    <citation type="journal article" date="2018" name="Mol. Genet. Genomics">
        <title>The red deer Cervus elaphus genome CerEla1.0: sequencing, annotating, genes, and chromosomes.</title>
        <authorList>
            <person name="Bana N.A."/>
            <person name="Nyiri A."/>
            <person name="Nagy J."/>
            <person name="Frank K."/>
            <person name="Nagy T."/>
            <person name="Steger V."/>
            <person name="Schiller M."/>
            <person name="Lakatos P."/>
            <person name="Sugar L."/>
            <person name="Horn P."/>
            <person name="Barta E."/>
            <person name="Orosz L."/>
        </authorList>
    </citation>
    <scope>NUCLEOTIDE SEQUENCE [LARGE SCALE GENOMIC DNA]</scope>
    <source>
        <strain evidence="5">Hungarian</strain>
    </source>
</reference>
<dbReference type="PANTHER" id="PTHR23192:SF85">
    <property type="entry name" value="GLIOMEDIN"/>
    <property type="match status" value="1"/>
</dbReference>
<feature type="domain" description="Olfactomedin-like" evidence="4">
    <location>
        <begin position="82"/>
        <end position="342"/>
    </location>
</feature>
<comment type="subcellular location">
    <subcellularLocation>
        <location evidence="1">Secreted</location>
    </subcellularLocation>
</comment>
<evidence type="ECO:0000256" key="1">
    <source>
        <dbReference type="ARBA" id="ARBA00004613"/>
    </source>
</evidence>
<dbReference type="GO" id="GO:0007165">
    <property type="term" value="P:signal transduction"/>
    <property type="evidence" value="ECO:0007669"/>
    <property type="project" value="TreeGrafter"/>
</dbReference>
<dbReference type="InterPro" id="IPR050605">
    <property type="entry name" value="Olfactomedin-like_domain"/>
</dbReference>
<dbReference type="OrthoDB" id="8397025at2759"/>
<protein>
    <recommendedName>
        <fullName evidence="4">Olfactomedin-like domain-containing protein</fullName>
    </recommendedName>
</protein>
<dbReference type="GO" id="GO:0005615">
    <property type="term" value="C:extracellular space"/>
    <property type="evidence" value="ECO:0007669"/>
    <property type="project" value="TreeGrafter"/>
</dbReference>
<dbReference type="InterPro" id="IPR003112">
    <property type="entry name" value="Olfac-like_dom"/>
</dbReference>
<dbReference type="EMBL" id="MKHE01000012">
    <property type="protein sequence ID" value="OWK09336.1"/>
    <property type="molecule type" value="Genomic_DNA"/>
</dbReference>
<dbReference type="GO" id="GO:0009986">
    <property type="term" value="C:cell surface"/>
    <property type="evidence" value="ECO:0007669"/>
    <property type="project" value="TreeGrafter"/>
</dbReference>
<comment type="caution">
    <text evidence="5">The sequence shown here is derived from an EMBL/GenBank/DDBJ whole genome shotgun (WGS) entry which is preliminary data.</text>
</comment>
<dbReference type="Proteomes" id="UP000242450">
    <property type="component" value="Chromosome 12"/>
</dbReference>
<dbReference type="Pfam" id="PF02191">
    <property type="entry name" value="OLF"/>
    <property type="match status" value="1"/>
</dbReference>
<evidence type="ECO:0000313" key="6">
    <source>
        <dbReference type="Proteomes" id="UP000242450"/>
    </source>
</evidence>
<sequence length="347" mass="39208">MAKVVAPTKKREKFVEAAKTGHLEPQELQGKRETLVSWACLEMRAQQGRRVTRETKGTCPMMCSPQVPKVTKDHLAHLAHLAHLGPQALRVLRVPLEAEEKALGSLTCSTASAQTFGTWIRESANKSDERIWVTEHFSGIRVKEFEDQPSLRNGSYTLIHLPYYFHGCGHTVHNNSLYYHKGGSNTIVRFEFGKETSQTLKLENALYFDRKYLFANSKTYFNLAVDEKGLWIIYASSADGSSILVAQLEERTFSVVPHINTTYPKSKAGNAFIARGILYVTDTKDTRITFAFDLLGGKQINANFALRTSQSVLAMLSYNMRDQHLYSWEDGHLMLYPVQFLSAALHQ</sequence>
<dbReference type="SUPFAM" id="SSF101898">
    <property type="entry name" value="NHL repeat"/>
    <property type="match status" value="1"/>
</dbReference>
<comment type="caution">
    <text evidence="3">Lacks conserved residue(s) required for the propagation of feature annotation.</text>
</comment>
<dbReference type="SMART" id="SM00284">
    <property type="entry name" value="OLF"/>
    <property type="match status" value="1"/>
</dbReference>
<evidence type="ECO:0000256" key="3">
    <source>
        <dbReference type="PROSITE-ProRule" id="PRU00446"/>
    </source>
</evidence>
<gene>
    <name evidence="5" type="ORF">Celaphus_00006196</name>
</gene>
<name>A0A212CTK1_CEREH</name>
<evidence type="ECO:0000256" key="2">
    <source>
        <dbReference type="ARBA" id="ARBA00022525"/>
    </source>
</evidence>
<keyword evidence="6" id="KW-1185">Reference proteome</keyword>
<proteinExistence type="predicted"/>
<accession>A0A212CTK1</accession>
<keyword evidence="2" id="KW-0964">Secreted</keyword>
<dbReference type="PANTHER" id="PTHR23192">
    <property type="entry name" value="OLFACTOMEDIN-RELATED"/>
    <property type="match status" value="1"/>
</dbReference>
<dbReference type="AlphaFoldDB" id="A0A212CTK1"/>